<evidence type="ECO:0000313" key="2">
    <source>
        <dbReference type="Proteomes" id="UP001631993"/>
    </source>
</evidence>
<proteinExistence type="predicted"/>
<reference evidence="1 2" key="1">
    <citation type="submission" date="2024-12" db="EMBL/GenBank/DDBJ databases">
        <title>Forecasting of Potato common scab and diversities of Pathogenic streptomyces spp. in china.</title>
        <authorList>
            <person name="Handique U."/>
            <person name="Wu J."/>
        </authorList>
    </citation>
    <scope>NUCLEOTIDE SEQUENCE [LARGE SCALE GENOMIC DNA]</scope>
    <source>
        <strain evidence="1 2">ZRIMU1585</strain>
    </source>
</reference>
<accession>A0ABW9ILR4</accession>
<dbReference type="RefSeq" id="WP_369280901.1">
    <property type="nucleotide sequence ID" value="NZ_JBJVMW010000025.1"/>
</dbReference>
<dbReference type="EMBL" id="JBJVNE010000011">
    <property type="protein sequence ID" value="MFM9648917.1"/>
    <property type="molecule type" value="Genomic_DNA"/>
</dbReference>
<organism evidence="1 2">
    <name type="scientific">Streptomyces galilaeus</name>
    <dbReference type="NCBI Taxonomy" id="33899"/>
    <lineage>
        <taxon>Bacteria</taxon>
        <taxon>Bacillati</taxon>
        <taxon>Actinomycetota</taxon>
        <taxon>Actinomycetes</taxon>
        <taxon>Kitasatosporales</taxon>
        <taxon>Streptomycetaceae</taxon>
        <taxon>Streptomyces</taxon>
    </lineage>
</organism>
<protein>
    <submittedName>
        <fullName evidence="1">Uncharacterized protein</fullName>
    </submittedName>
</protein>
<name>A0ABW9ILR4_STRGJ</name>
<evidence type="ECO:0000313" key="1">
    <source>
        <dbReference type="EMBL" id="MFM9648917.1"/>
    </source>
</evidence>
<gene>
    <name evidence="1" type="ORF">ACKI1S_22540</name>
</gene>
<dbReference type="Proteomes" id="UP001631993">
    <property type="component" value="Unassembled WGS sequence"/>
</dbReference>
<comment type="caution">
    <text evidence="1">The sequence shown here is derived from an EMBL/GenBank/DDBJ whole genome shotgun (WGS) entry which is preliminary data.</text>
</comment>
<keyword evidence="2" id="KW-1185">Reference proteome</keyword>
<sequence>MHGTPHIVSDVMTHTVAAIGRGAAFKEIVRMKERQPGPGHQRCGLVAIAGHAGVQGSVVRP</sequence>